<evidence type="ECO:0008006" key="4">
    <source>
        <dbReference type="Google" id="ProtNLM"/>
    </source>
</evidence>
<dbReference type="EMBL" id="JACHBR010000001">
    <property type="protein sequence ID" value="MBB5625734.1"/>
    <property type="molecule type" value="Genomic_DNA"/>
</dbReference>
<feature type="chain" id="PRO_5030642791" description="SH3 domain-containing protein" evidence="1">
    <location>
        <begin position="31"/>
        <end position="154"/>
    </location>
</feature>
<dbReference type="RefSeq" id="WP_184609156.1">
    <property type="nucleotide sequence ID" value="NZ_BOOS01000023.1"/>
</dbReference>
<protein>
    <recommendedName>
        <fullName evidence="4">SH3 domain-containing protein</fullName>
    </recommendedName>
</protein>
<evidence type="ECO:0000313" key="3">
    <source>
        <dbReference type="Proteomes" id="UP000588112"/>
    </source>
</evidence>
<reference evidence="2 3" key="1">
    <citation type="submission" date="2020-08" db="EMBL/GenBank/DDBJ databases">
        <title>Sequencing the genomes of 1000 actinobacteria strains.</title>
        <authorList>
            <person name="Klenk H.-P."/>
        </authorList>
    </citation>
    <scope>NUCLEOTIDE SEQUENCE [LARGE SCALE GENOMIC DNA]</scope>
    <source>
        <strain evidence="2 3">DSM 45790</strain>
    </source>
</reference>
<feature type="signal peptide" evidence="1">
    <location>
        <begin position="1"/>
        <end position="30"/>
    </location>
</feature>
<dbReference type="Proteomes" id="UP000588112">
    <property type="component" value="Unassembled WGS sequence"/>
</dbReference>
<dbReference type="AlphaFoldDB" id="A0A7W9DP68"/>
<gene>
    <name evidence="2" type="ORF">BJ981_001433</name>
</gene>
<proteinExistence type="predicted"/>
<organism evidence="2 3">
    <name type="scientific">Sphaerisporangium krabiense</name>
    <dbReference type="NCBI Taxonomy" id="763782"/>
    <lineage>
        <taxon>Bacteria</taxon>
        <taxon>Bacillati</taxon>
        <taxon>Actinomycetota</taxon>
        <taxon>Actinomycetes</taxon>
        <taxon>Streptosporangiales</taxon>
        <taxon>Streptosporangiaceae</taxon>
        <taxon>Sphaerisporangium</taxon>
    </lineage>
</organism>
<sequence length="154" mass="16050">MRASVKAATAVAAAALGVTMLTALAPSAFAARAGNAGPGAAPTFTPKGDRAGVRGSENAAPLNDTPLPVACWNETARWWCVNAYGAPVYLPGAAYPTASLTATKTAFVCRVEGSRNNTGRHPYRWEWTQAGNGQWGWVRDGDIASETDTLPVCL</sequence>
<keyword evidence="3" id="KW-1185">Reference proteome</keyword>
<name>A0A7W9DP68_9ACTN</name>
<evidence type="ECO:0000313" key="2">
    <source>
        <dbReference type="EMBL" id="MBB5625734.1"/>
    </source>
</evidence>
<evidence type="ECO:0000256" key="1">
    <source>
        <dbReference type="SAM" id="SignalP"/>
    </source>
</evidence>
<accession>A0A7W9DP68</accession>
<comment type="caution">
    <text evidence="2">The sequence shown here is derived from an EMBL/GenBank/DDBJ whole genome shotgun (WGS) entry which is preliminary data.</text>
</comment>
<keyword evidence="1" id="KW-0732">Signal</keyword>